<feature type="compositionally biased region" description="Basic and acidic residues" evidence="1">
    <location>
        <begin position="387"/>
        <end position="427"/>
    </location>
</feature>
<keyword evidence="4" id="KW-1185">Reference proteome</keyword>
<dbReference type="RefSeq" id="WP_345663749.1">
    <property type="nucleotide sequence ID" value="NZ_BAABET010000007.1"/>
</dbReference>
<sequence>MERLGTGIGWRPEIADAVERMPGIDWVETVAENVCPGHLPESLRRLRERGVTVVPHGVSLGLGGADRPAESRLAALAERVEALGSPLVTEHIAFVRAGGALTASPGLEAGHLLPVPRTRDALDVLCENVRIAQEALPVPLAVENIAALISWPGEEMTEGQFLYELADRTGVRLLIDVANLHTNHVNRGEDPVKALAELPLEAIAYVHVAGGFERDGVWHDSHAHPVPRPVLDILTDLASRVSPPGVLLERDENFPEPAELEGELGAIRRALDAGAVERVKTELRSAGDAVAAVRRAETGAVDAALTGDVVGDAAPGGRGEPAAVAGRKSGRCAPEGAVERNEKARPAAGPTRREQMRPAATATRRYQTRPAASATRHEQARPGISAARHEGLRSGADGVRHEETPTGNSARHEGLPPRADGVRHEETPTGNSAARHEGLRPGAGAGWLEETRGVASGLLARGGAGRPGGEVGATRGACGLPRPGDGEAARQRLGLAQAALLSALVAGTPVPEGFDRARVGVQARALAAKRADVVAKVAPELPVILGAGYRTAFLAYAQTRPMTDGYRRDALTFAEHLLSAGRPEDSAARRELREWWLERSGPTPRSHRPAHRLARATRRVLLRR</sequence>
<evidence type="ECO:0000256" key="1">
    <source>
        <dbReference type="SAM" id="MobiDB-lite"/>
    </source>
</evidence>
<protein>
    <recommendedName>
        <fullName evidence="2">SCO6045-like C-terminal domain-containing protein</fullName>
    </recommendedName>
</protein>
<dbReference type="InterPro" id="IPR036237">
    <property type="entry name" value="Xyl_isomerase-like_sf"/>
</dbReference>
<feature type="compositionally biased region" description="Gly residues" evidence="1">
    <location>
        <begin position="460"/>
        <end position="471"/>
    </location>
</feature>
<dbReference type="PANTHER" id="PTHR42194">
    <property type="entry name" value="UPF0276 PROTEIN HI_1600"/>
    <property type="match status" value="1"/>
</dbReference>
<dbReference type="Gene3D" id="3.20.20.150">
    <property type="entry name" value="Divalent-metal-dependent TIM barrel enzymes"/>
    <property type="match status" value="1"/>
</dbReference>
<name>A0ABP8GFP3_9ACTN</name>
<evidence type="ECO:0000313" key="3">
    <source>
        <dbReference type="EMBL" id="GAA4323140.1"/>
    </source>
</evidence>
<accession>A0ABP8GFP3</accession>
<reference evidence="4" key="1">
    <citation type="journal article" date="2019" name="Int. J. Syst. Evol. Microbiol.">
        <title>The Global Catalogue of Microorganisms (GCM) 10K type strain sequencing project: providing services to taxonomists for standard genome sequencing and annotation.</title>
        <authorList>
            <consortium name="The Broad Institute Genomics Platform"/>
            <consortium name="The Broad Institute Genome Sequencing Center for Infectious Disease"/>
            <person name="Wu L."/>
            <person name="Ma J."/>
        </authorList>
    </citation>
    <scope>NUCLEOTIDE SEQUENCE [LARGE SCALE GENOMIC DNA]</scope>
    <source>
        <strain evidence="4">JCM 31290</strain>
    </source>
</reference>
<evidence type="ECO:0000313" key="4">
    <source>
        <dbReference type="Proteomes" id="UP001501115"/>
    </source>
</evidence>
<dbReference type="EMBL" id="BAABET010000007">
    <property type="protein sequence ID" value="GAA4323140.1"/>
    <property type="molecule type" value="Genomic_DNA"/>
</dbReference>
<evidence type="ECO:0000259" key="2">
    <source>
        <dbReference type="Pfam" id="PF26136"/>
    </source>
</evidence>
<dbReference type="SUPFAM" id="SSF51658">
    <property type="entry name" value="Xylose isomerase-like"/>
    <property type="match status" value="1"/>
</dbReference>
<proteinExistence type="predicted"/>
<dbReference type="InterPro" id="IPR058711">
    <property type="entry name" value="SCO6045-like_C"/>
</dbReference>
<feature type="compositionally biased region" description="Basic and acidic residues" evidence="1">
    <location>
        <begin position="337"/>
        <end position="356"/>
    </location>
</feature>
<feature type="region of interest" description="Disordered" evidence="1">
    <location>
        <begin position="460"/>
        <end position="485"/>
    </location>
</feature>
<comment type="caution">
    <text evidence="3">The sequence shown here is derived from an EMBL/GenBank/DDBJ whole genome shotgun (WGS) entry which is preliminary data.</text>
</comment>
<dbReference type="Proteomes" id="UP001501115">
    <property type="component" value="Unassembled WGS sequence"/>
</dbReference>
<dbReference type="InterPro" id="IPR007801">
    <property type="entry name" value="MbnB/TglH/ChrH"/>
</dbReference>
<dbReference type="NCBIfam" id="NF003818">
    <property type="entry name" value="PRK05409.1"/>
    <property type="match status" value="1"/>
</dbReference>
<feature type="domain" description="SCO6045-like C-terminal" evidence="2">
    <location>
        <begin position="496"/>
        <end position="578"/>
    </location>
</feature>
<dbReference type="PANTHER" id="PTHR42194:SF1">
    <property type="entry name" value="UPF0276 PROTEIN HI_1600"/>
    <property type="match status" value="1"/>
</dbReference>
<dbReference type="Pfam" id="PF05114">
    <property type="entry name" value="MbnB_TglH_ChrH"/>
    <property type="match status" value="1"/>
</dbReference>
<dbReference type="Pfam" id="PF26136">
    <property type="entry name" value="SCO6045_C"/>
    <property type="match status" value="1"/>
</dbReference>
<organism evidence="3 4">
    <name type="scientific">Streptomyces venetus</name>
    <dbReference type="NCBI Taxonomy" id="1701086"/>
    <lineage>
        <taxon>Bacteria</taxon>
        <taxon>Bacillati</taxon>
        <taxon>Actinomycetota</taxon>
        <taxon>Actinomycetes</taxon>
        <taxon>Kitasatosporales</taxon>
        <taxon>Streptomycetaceae</taxon>
        <taxon>Streptomyces</taxon>
    </lineage>
</organism>
<gene>
    <name evidence="3" type="ORF">GCM10023086_48740</name>
</gene>
<feature type="region of interest" description="Disordered" evidence="1">
    <location>
        <begin position="312"/>
        <end position="445"/>
    </location>
</feature>